<dbReference type="SUPFAM" id="SSF46785">
    <property type="entry name" value="Winged helix' DNA-binding domain"/>
    <property type="match status" value="1"/>
</dbReference>
<keyword evidence="2" id="KW-0238">DNA-binding</keyword>
<dbReference type="InterPro" id="IPR001845">
    <property type="entry name" value="HTH_ArsR_DNA-bd_dom"/>
</dbReference>
<dbReference type="OrthoDB" id="9802016at2"/>
<feature type="domain" description="HTH arsR-type" evidence="4">
    <location>
        <begin position="15"/>
        <end position="109"/>
    </location>
</feature>
<evidence type="ECO:0000256" key="2">
    <source>
        <dbReference type="ARBA" id="ARBA00023125"/>
    </source>
</evidence>
<dbReference type="PROSITE" id="PS50987">
    <property type="entry name" value="HTH_ARSR_2"/>
    <property type="match status" value="1"/>
</dbReference>
<protein>
    <submittedName>
        <fullName evidence="5">ArsR family transcriptional regulator</fullName>
    </submittedName>
</protein>
<evidence type="ECO:0000256" key="3">
    <source>
        <dbReference type="ARBA" id="ARBA00023163"/>
    </source>
</evidence>
<evidence type="ECO:0000259" key="4">
    <source>
        <dbReference type="PROSITE" id="PS50987"/>
    </source>
</evidence>
<dbReference type="InterPro" id="IPR036390">
    <property type="entry name" value="WH_DNA-bd_sf"/>
</dbReference>
<name>A0A4R7YVL6_9FIRM</name>
<dbReference type="AlphaFoldDB" id="A0A4R7YVL6"/>
<comment type="caution">
    <text evidence="5">The sequence shown here is derived from an EMBL/GenBank/DDBJ whole genome shotgun (WGS) entry which is preliminary data.</text>
</comment>
<dbReference type="PRINTS" id="PR00778">
    <property type="entry name" value="HTHARSR"/>
</dbReference>
<accession>A0A4R7YVL6</accession>
<dbReference type="InterPro" id="IPR036388">
    <property type="entry name" value="WH-like_DNA-bd_sf"/>
</dbReference>
<evidence type="ECO:0000256" key="1">
    <source>
        <dbReference type="ARBA" id="ARBA00023015"/>
    </source>
</evidence>
<dbReference type="RefSeq" id="WP_111572704.1">
    <property type="nucleotide sequence ID" value="NZ_QLME01000017.1"/>
</dbReference>
<dbReference type="GO" id="GO:0003700">
    <property type="term" value="F:DNA-binding transcription factor activity"/>
    <property type="evidence" value="ECO:0007669"/>
    <property type="project" value="InterPro"/>
</dbReference>
<dbReference type="InterPro" id="IPR051011">
    <property type="entry name" value="Metal_resp_trans_reg"/>
</dbReference>
<dbReference type="CDD" id="cd00090">
    <property type="entry name" value="HTH_ARSR"/>
    <property type="match status" value="1"/>
</dbReference>
<reference evidence="5 6" key="1">
    <citation type="submission" date="2019-03" db="EMBL/GenBank/DDBJ databases">
        <title>Subsurface microbial communities from deep shales in Ohio and West Virginia, USA.</title>
        <authorList>
            <person name="Wrighton K."/>
        </authorList>
    </citation>
    <scope>NUCLEOTIDE SEQUENCE [LARGE SCALE GENOMIC DNA]</scope>
    <source>
        <strain evidence="5 6">MSL9.2</strain>
    </source>
</reference>
<dbReference type="EMBL" id="SODA01000018">
    <property type="protein sequence ID" value="TDW01865.1"/>
    <property type="molecule type" value="Genomic_DNA"/>
</dbReference>
<dbReference type="Gene3D" id="1.10.10.10">
    <property type="entry name" value="Winged helix-like DNA-binding domain superfamily/Winged helix DNA-binding domain"/>
    <property type="match status" value="1"/>
</dbReference>
<dbReference type="PANTHER" id="PTHR43132">
    <property type="entry name" value="ARSENICAL RESISTANCE OPERON REPRESSOR ARSR-RELATED"/>
    <property type="match status" value="1"/>
</dbReference>
<dbReference type="InterPro" id="IPR011991">
    <property type="entry name" value="ArsR-like_HTH"/>
</dbReference>
<dbReference type="SMART" id="SM00418">
    <property type="entry name" value="HTH_ARSR"/>
    <property type="match status" value="1"/>
</dbReference>
<dbReference type="GO" id="GO:0003677">
    <property type="term" value="F:DNA binding"/>
    <property type="evidence" value="ECO:0007669"/>
    <property type="project" value="UniProtKB-KW"/>
</dbReference>
<organism evidence="5 6">
    <name type="scientific">Halanaerobium saccharolyticum</name>
    <dbReference type="NCBI Taxonomy" id="43595"/>
    <lineage>
        <taxon>Bacteria</taxon>
        <taxon>Bacillati</taxon>
        <taxon>Bacillota</taxon>
        <taxon>Clostridia</taxon>
        <taxon>Halanaerobiales</taxon>
        <taxon>Halanaerobiaceae</taxon>
        <taxon>Halanaerobium</taxon>
    </lineage>
</organism>
<proteinExistence type="predicted"/>
<dbReference type="NCBIfam" id="NF033788">
    <property type="entry name" value="HTH_metalloreg"/>
    <property type="match status" value="1"/>
</dbReference>
<gene>
    <name evidence="5" type="ORF">C8C77_11821</name>
</gene>
<dbReference type="PANTHER" id="PTHR43132:SF2">
    <property type="entry name" value="ARSENICAL RESISTANCE OPERON REPRESSOR ARSR-RELATED"/>
    <property type="match status" value="1"/>
</dbReference>
<dbReference type="Pfam" id="PF12840">
    <property type="entry name" value="HTH_20"/>
    <property type="match status" value="1"/>
</dbReference>
<sequence length="109" mass="12425">MPFFTSEKGKEVLEKNEDVLEAEAKLLKALAHPVRLVIVKGLMAEEGCNVSEMQECLNIPQSTLSQHLAKLREANILNSKRNGLERNYYVVNKTIRKIVNVLSDFEKNR</sequence>
<evidence type="ECO:0000313" key="5">
    <source>
        <dbReference type="EMBL" id="TDW01865.1"/>
    </source>
</evidence>
<dbReference type="Proteomes" id="UP000294697">
    <property type="component" value="Unassembled WGS sequence"/>
</dbReference>
<evidence type="ECO:0000313" key="6">
    <source>
        <dbReference type="Proteomes" id="UP000294697"/>
    </source>
</evidence>
<keyword evidence="1" id="KW-0805">Transcription regulation</keyword>
<keyword evidence="3" id="KW-0804">Transcription</keyword>